<dbReference type="PANTHER" id="PTHR13369:SF0">
    <property type="entry name" value="GLUTATHIONE S-TRANSFERASE C-TERMINAL DOMAIN-CONTAINING PROTEIN"/>
    <property type="match status" value="1"/>
</dbReference>
<accession>W1N1V2</accession>
<dbReference type="PANTHER" id="PTHR13369">
    <property type="match status" value="1"/>
</dbReference>
<dbReference type="EMBL" id="AVBC01000045">
    <property type="protein sequence ID" value="ERL49463.1"/>
    <property type="molecule type" value="Genomic_DNA"/>
</dbReference>
<protein>
    <recommendedName>
        <fullName evidence="1">Methyltransferase domain-containing protein</fullName>
    </recommendedName>
</protein>
<dbReference type="PATRIC" id="fig|1178482.3.peg.3919"/>
<feature type="domain" description="Methyltransferase" evidence="1">
    <location>
        <begin position="126"/>
        <end position="232"/>
    </location>
</feature>
<dbReference type="InterPro" id="IPR029063">
    <property type="entry name" value="SAM-dependent_MTases_sf"/>
</dbReference>
<gene>
    <name evidence="2" type="ORF">BJB45_06700</name>
</gene>
<dbReference type="AlphaFoldDB" id="W1N1V2"/>
<keyword evidence="3" id="KW-1185">Reference proteome</keyword>
<name>W1N1V2_9GAMM</name>
<organism evidence="2 3">
    <name type="scientific">Halomonas huangheensis</name>
    <dbReference type="NCBI Taxonomy" id="1178482"/>
    <lineage>
        <taxon>Bacteria</taxon>
        <taxon>Pseudomonadati</taxon>
        <taxon>Pseudomonadota</taxon>
        <taxon>Gammaproteobacteria</taxon>
        <taxon>Oceanospirillales</taxon>
        <taxon>Halomonadaceae</taxon>
        <taxon>Halomonas</taxon>
    </lineage>
</organism>
<dbReference type="Pfam" id="PF13679">
    <property type="entry name" value="Methyltransf_32"/>
    <property type="match status" value="1"/>
</dbReference>
<dbReference type="InterPro" id="IPR025714">
    <property type="entry name" value="Methyltranfer_dom"/>
</dbReference>
<evidence type="ECO:0000313" key="3">
    <source>
        <dbReference type="Proteomes" id="UP000019113"/>
    </source>
</evidence>
<dbReference type="STRING" id="1178482.AR456_08040"/>
<dbReference type="KEGG" id="hhu:AR456_08040"/>
<comment type="caution">
    <text evidence="2">The sequence shown here is derived from an EMBL/GenBank/DDBJ whole genome shotgun (WGS) entry which is preliminary data.</text>
</comment>
<dbReference type="OrthoDB" id="5298194at2"/>
<dbReference type="Proteomes" id="UP000019113">
    <property type="component" value="Unassembled WGS sequence"/>
</dbReference>
<dbReference type="SUPFAM" id="SSF53335">
    <property type="entry name" value="S-adenosyl-L-methionine-dependent methyltransferases"/>
    <property type="match status" value="1"/>
</dbReference>
<dbReference type="RefSeq" id="WP_021820876.1">
    <property type="nucleotide sequence ID" value="NZ_AVBC01000045.1"/>
</dbReference>
<sequence>MPLDHAQRFAHLTELLVRWQWLWAPAPFVHRHSPWLGASSDQIEAAQAIGACLTALEDDDCQRLQHEPYTGTPLAQWLPVTELRELAQVSPAQGIMSSFPDSWAQHVSGRKWQQMQAFAPHVMMPGEGRLVEWCAGKGHLGRLMARWQQQPVVGLEWQPALCVDGQHLADHQQLAVEMVCHDVMQPEVEQWLTEGGAVAALHACGDLHVRLVELVRERGTSLTLAPCCYQRTSAEHYRPLSREGQALSRNLGLELTREHLAMAVQETVTASRGEQRKRERGNAWRLGFDELQREQRGRDEYLPVPSLAYGRMPDQFADFCRWAAHRKGIELAGEIDWAHYESRGWLRLRDTNRYELVRHLFRRPLEVWLVLDRVLWLEEAGFDVELSEFCARELTPRNLLIKAVPPR</sequence>
<evidence type="ECO:0000313" key="2">
    <source>
        <dbReference type="EMBL" id="ERL49463.1"/>
    </source>
</evidence>
<evidence type="ECO:0000259" key="1">
    <source>
        <dbReference type="Pfam" id="PF13679"/>
    </source>
</evidence>
<proteinExistence type="predicted"/>
<dbReference type="eggNOG" id="ENOG502Z7Q4">
    <property type="taxonomic scope" value="Bacteria"/>
</dbReference>
<reference evidence="2 3" key="1">
    <citation type="submission" date="2013-08" db="EMBL/GenBank/DDBJ databases">
        <title>draft genome of Halomonas huanghegensis, strain BJGMM-B45T.</title>
        <authorList>
            <person name="Miao C."/>
            <person name="Wan Y."/>
            <person name="Jin W."/>
        </authorList>
    </citation>
    <scope>NUCLEOTIDE SEQUENCE [LARGE SCALE GENOMIC DNA]</scope>
    <source>
        <strain evidence="2 3">BJGMM-B45</strain>
    </source>
</reference>